<dbReference type="RefSeq" id="WP_013626265.1">
    <property type="nucleotide sequence ID" value="NC_015172.1"/>
</dbReference>
<evidence type="ECO:0000256" key="2">
    <source>
        <dbReference type="ARBA" id="ARBA00006810"/>
    </source>
</evidence>
<feature type="transmembrane region" description="Helical" evidence="11">
    <location>
        <begin position="76"/>
        <end position="99"/>
    </location>
</feature>
<comment type="similarity">
    <text evidence="2 11 12">Belongs to the ATPase A chain family.</text>
</comment>
<dbReference type="PANTHER" id="PTHR42823">
    <property type="entry name" value="ATP SYNTHASE SUBUNIT A, CHLOROPLASTIC"/>
    <property type="match status" value="1"/>
</dbReference>
<dbReference type="HAMAP" id="MF_01393">
    <property type="entry name" value="ATP_synth_a_bact"/>
    <property type="match status" value="1"/>
</dbReference>
<proteinExistence type="inferred from homology"/>
<gene>
    <name evidence="11" type="primary">atpB</name>
    <name evidence="13" type="ordered locus">Sgly_3277</name>
</gene>
<dbReference type="KEGG" id="sgy:Sgly_3277"/>
<feature type="transmembrane region" description="Helical" evidence="11">
    <location>
        <begin position="127"/>
        <end position="146"/>
    </location>
</feature>
<dbReference type="GO" id="GO:0005886">
    <property type="term" value="C:plasma membrane"/>
    <property type="evidence" value="ECO:0007669"/>
    <property type="project" value="UniProtKB-SubCell"/>
</dbReference>
<evidence type="ECO:0000256" key="9">
    <source>
        <dbReference type="ARBA" id="ARBA00023136"/>
    </source>
</evidence>
<reference evidence="13 14" key="1">
    <citation type="journal article" date="2011" name="Stand. Genomic Sci.">
        <title>Complete genome sequence of Syntrophobotulus glycolicus type strain (FlGlyR).</title>
        <authorList>
            <person name="Han C."/>
            <person name="Mwirichia R."/>
            <person name="Chertkov O."/>
            <person name="Held B."/>
            <person name="Lapidus A."/>
            <person name="Nolan M."/>
            <person name="Lucas S."/>
            <person name="Hammon N."/>
            <person name="Deshpande S."/>
            <person name="Cheng J.F."/>
            <person name="Tapia R."/>
            <person name="Goodwin L."/>
            <person name="Pitluck S."/>
            <person name="Huntemann M."/>
            <person name="Liolios K."/>
            <person name="Ivanova N."/>
            <person name="Pagani I."/>
            <person name="Mavromatis K."/>
            <person name="Ovchinikova G."/>
            <person name="Pati A."/>
            <person name="Chen A."/>
            <person name="Palaniappan K."/>
            <person name="Land M."/>
            <person name="Hauser L."/>
            <person name="Brambilla E.M."/>
            <person name="Rohde M."/>
            <person name="Spring S."/>
            <person name="Sikorski J."/>
            <person name="Goker M."/>
            <person name="Woyke T."/>
            <person name="Bristow J."/>
            <person name="Eisen J.A."/>
            <person name="Markowitz V."/>
            <person name="Hugenholtz P."/>
            <person name="Kyrpides N.C."/>
            <person name="Klenk H.P."/>
            <person name="Detter J.C."/>
        </authorList>
    </citation>
    <scope>NUCLEOTIDE SEQUENCE [LARGE SCALE GENOMIC DNA]</scope>
    <source>
        <strain evidence="14">DSM 8271 / FlGlyR</strain>
    </source>
</reference>
<keyword evidence="11" id="KW-1003">Cell membrane</keyword>
<evidence type="ECO:0000256" key="3">
    <source>
        <dbReference type="ARBA" id="ARBA00022448"/>
    </source>
</evidence>
<dbReference type="InterPro" id="IPR035908">
    <property type="entry name" value="F0_ATP_A_sf"/>
</dbReference>
<dbReference type="InterPro" id="IPR045082">
    <property type="entry name" value="ATP_syn_F0_a_bact/chloroplast"/>
</dbReference>
<feature type="transmembrane region" description="Helical" evidence="11">
    <location>
        <begin position="214"/>
        <end position="239"/>
    </location>
</feature>
<dbReference type="HOGENOM" id="CLU_041018_2_3_9"/>
<dbReference type="PANTHER" id="PTHR42823:SF3">
    <property type="entry name" value="ATP SYNTHASE SUBUNIT A, CHLOROPLASTIC"/>
    <property type="match status" value="1"/>
</dbReference>
<evidence type="ECO:0000256" key="5">
    <source>
        <dbReference type="ARBA" id="ARBA00022692"/>
    </source>
</evidence>
<dbReference type="EMBL" id="CP002547">
    <property type="protein sequence ID" value="ADY57540.1"/>
    <property type="molecule type" value="Genomic_DNA"/>
</dbReference>
<dbReference type="GO" id="GO:0046933">
    <property type="term" value="F:proton-transporting ATP synthase activity, rotational mechanism"/>
    <property type="evidence" value="ECO:0007669"/>
    <property type="project" value="UniProtKB-UniRule"/>
</dbReference>
<accession>F0T2B2</accession>
<comment type="function">
    <text evidence="11 12">Key component of the proton channel; it plays a direct role in the translocation of protons across the membrane.</text>
</comment>
<feature type="transmembrane region" description="Helical" evidence="11">
    <location>
        <begin position="183"/>
        <end position="202"/>
    </location>
</feature>
<keyword evidence="14" id="KW-1185">Reference proteome</keyword>
<comment type="subcellular location">
    <subcellularLocation>
        <location evidence="11 12">Cell membrane</location>
        <topology evidence="11 12">Multi-pass membrane protein</topology>
    </subcellularLocation>
    <subcellularLocation>
        <location evidence="1">Membrane</location>
        <topology evidence="1">Multi-pass membrane protein</topology>
    </subcellularLocation>
</comment>
<evidence type="ECO:0000256" key="10">
    <source>
        <dbReference type="ARBA" id="ARBA00023310"/>
    </source>
</evidence>
<dbReference type="PRINTS" id="PR00123">
    <property type="entry name" value="ATPASEA"/>
</dbReference>
<dbReference type="Proteomes" id="UP000007488">
    <property type="component" value="Chromosome"/>
</dbReference>
<dbReference type="InterPro" id="IPR000568">
    <property type="entry name" value="ATP_synth_F0_asu"/>
</dbReference>
<feature type="transmembrane region" description="Helical" evidence="11">
    <location>
        <begin position="20"/>
        <end position="37"/>
    </location>
</feature>
<evidence type="ECO:0000256" key="4">
    <source>
        <dbReference type="ARBA" id="ARBA00022547"/>
    </source>
</evidence>
<keyword evidence="9 11" id="KW-0472">Membrane</keyword>
<protein>
    <recommendedName>
        <fullName evidence="11 12">ATP synthase subunit a</fullName>
    </recommendedName>
    <alternativeName>
        <fullName evidence="11">ATP synthase F0 sector subunit a</fullName>
    </alternativeName>
    <alternativeName>
        <fullName evidence="11">F-ATPase subunit 6</fullName>
    </alternativeName>
</protein>
<keyword evidence="4 11" id="KW-0138">CF(0)</keyword>
<dbReference type="InterPro" id="IPR023011">
    <property type="entry name" value="ATP_synth_F0_asu_AS"/>
</dbReference>
<dbReference type="PROSITE" id="PS00449">
    <property type="entry name" value="ATPASE_A"/>
    <property type="match status" value="1"/>
</dbReference>
<dbReference type="GO" id="GO:0045259">
    <property type="term" value="C:proton-transporting ATP synthase complex"/>
    <property type="evidence" value="ECO:0007669"/>
    <property type="project" value="UniProtKB-KW"/>
</dbReference>
<name>F0T2B2_SYNGF</name>
<dbReference type="STRING" id="645991.Sgly_3277"/>
<organism evidence="13 14">
    <name type="scientific">Syntrophobotulus glycolicus (strain DSM 8271 / FlGlyR)</name>
    <dbReference type="NCBI Taxonomy" id="645991"/>
    <lineage>
        <taxon>Bacteria</taxon>
        <taxon>Bacillati</taxon>
        <taxon>Bacillota</taxon>
        <taxon>Clostridia</taxon>
        <taxon>Eubacteriales</taxon>
        <taxon>Desulfitobacteriaceae</taxon>
        <taxon>Syntrophobotulus</taxon>
    </lineage>
</organism>
<keyword evidence="6 11" id="KW-0375">Hydrogen ion transport</keyword>
<dbReference type="Gene3D" id="1.20.120.220">
    <property type="entry name" value="ATP synthase, F0 complex, subunit A"/>
    <property type="match status" value="1"/>
</dbReference>
<keyword evidence="5 11" id="KW-0812">Transmembrane</keyword>
<evidence type="ECO:0000256" key="11">
    <source>
        <dbReference type="HAMAP-Rule" id="MF_01393"/>
    </source>
</evidence>
<evidence type="ECO:0000256" key="1">
    <source>
        <dbReference type="ARBA" id="ARBA00004141"/>
    </source>
</evidence>
<keyword evidence="10 11" id="KW-0066">ATP synthesis</keyword>
<evidence type="ECO:0000313" key="13">
    <source>
        <dbReference type="EMBL" id="ADY57540.1"/>
    </source>
</evidence>
<dbReference type="GO" id="GO:0042777">
    <property type="term" value="P:proton motive force-driven plasma membrane ATP synthesis"/>
    <property type="evidence" value="ECO:0007669"/>
    <property type="project" value="TreeGrafter"/>
</dbReference>
<evidence type="ECO:0000313" key="14">
    <source>
        <dbReference type="Proteomes" id="UP000007488"/>
    </source>
</evidence>
<dbReference type="Pfam" id="PF00119">
    <property type="entry name" value="ATP-synt_A"/>
    <property type="match status" value="1"/>
</dbReference>
<keyword evidence="3 11" id="KW-0813">Transport</keyword>
<dbReference type="CDD" id="cd00310">
    <property type="entry name" value="ATP-synt_Fo_a_6"/>
    <property type="match status" value="1"/>
</dbReference>
<evidence type="ECO:0000256" key="6">
    <source>
        <dbReference type="ARBA" id="ARBA00022781"/>
    </source>
</evidence>
<dbReference type="eggNOG" id="COG0356">
    <property type="taxonomic scope" value="Bacteria"/>
</dbReference>
<reference evidence="14" key="2">
    <citation type="submission" date="2011-02" db="EMBL/GenBank/DDBJ databases">
        <title>The complete genome of Syntrophobotulus glycolicus DSM 8271.</title>
        <authorList>
            <person name="Lucas S."/>
            <person name="Copeland A."/>
            <person name="Lapidus A."/>
            <person name="Bruce D."/>
            <person name="Goodwin L."/>
            <person name="Pitluck S."/>
            <person name="Kyrpides N."/>
            <person name="Mavromatis K."/>
            <person name="Pagani I."/>
            <person name="Ivanova N."/>
            <person name="Mikhailova N."/>
            <person name="Chertkov O."/>
            <person name="Held B."/>
            <person name="Detter J.C."/>
            <person name="Tapia R."/>
            <person name="Han C."/>
            <person name="Land M."/>
            <person name="Hauser L."/>
            <person name="Markowitz V."/>
            <person name="Cheng J.-F."/>
            <person name="Hugenholtz P."/>
            <person name="Woyke T."/>
            <person name="Wu D."/>
            <person name="Spring S."/>
            <person name="Schroeder M."/>
            <person name="Brambilla E."/>
            <person name="Klenk H.-P."/>
            <person name="Eisen J.A."/>
        </authorList>
    </citation>
    <scope>NUCLEOTIDE SEQUENCE [LARGE SCALE GENOMIC DNA]</scope>
    <source>
        <strain evidence="14">DSM 8271 / FlGlyR</strain>
    </source>
</reference>
<evidence type="ECO:0000256" key="12">
    <source>
        <dbReference type="RuleBase" id="RU000483"/>
    </source>
</evidence>
<comment type="subunit">
    <text evidence="11">F-type ATPases have 2 components, CF(1) - the catalytic core - and CF(0) - the membrane proton channel. CF(1) has five subunits: alpha(3), beta(3), gamma(1), delta(1), epsilon(1). CF(0) has three main subunits: a(1), b(2) and c(9-12). The alpha and beta chains form an alternating ring which encloses part of the gamma chain. CF(1) is attached to CF(0) by a central stalk formed by the gamma and epsilon chains, while a peripheral stalk is formed by the delta and b chains.</text>
</comment>
<evidence type="ECO:0000256" key="8">
    <source>
        <dbReference type="ARBA" id="ARBA00023065"/>
    </source>
</evidence>
<dbReference type="AlphaFoldDB" id="F0T2B2"/>
<evidence type="ECO:0000256" key="7">
    <source>
        <dbReference type="ARBA" id="ARBA00022989"/>
    </source>
</evidence>
<sequence length="246" mass="27482">MEHILLWHLGNGTFRAKTLMMTWIAMAILLIFVFLAVRNLTSGKPGKLQNILEWVIDLVKGLVAENMDYKKGAPMLSYLVTLIMFIFFSNMLGLIPNFFQPIFKHVEFAGLNEIFGHATLASPTADINTTMALALLTIIIVISLGIKHKGVHYFHHFIEPFPVFLPIHFIDLLSKPMTMAFRLFGNIFAGEVLISVILMLPGKSVFGGILPMPIWLGFSIFIGAIQSFVFTVLTIAYIAQAVSTDH</sequence>
<dbReference type="NCBIfam" id="TIGR01131">
    <property type="entry name" value="ATP_synt_6_or_A"/>
    <property type="match status" value="1"/>
</dbReference>
<dbReference type="SUPFAM" id="SSF81336">
    <property type="entry name" value="F1F0 ATP synthase subunit A"/>
    <property type="match status" value="1"/>
</dbReference>
<dbReference type="OrthoDB" id="9789241at2"/>
<keyword evidence="8 11" id="KW-0406">Ion transport</keyword>
<keyword evidence="7 11" id="KW-1133">Transmembrane helix</keyword>